<evidence type="ECO:0000259" key="1">
    <source>
        <dbReference type="Pfam" id="PF08279"/>
    </source>
</evidence>
<evidence type="ECO:0000313" key="3">
    <source>
        <dbReference type="EMBL" id="QEG42347.1"/>
    </source>
</evidence>
<dbReference type="PANTHER" id="PTHR34580:SF1">
    <property type="entry name" value="PROTEIN PAFC"/>
    <property type="match status" value="1"/>
</dbReference>
<feature type="domain" description="Helix-turn-helix type 11" evidence="1">
    <location>
        <begin position="66"/>
        <end position="111"/>
    </location>
</feature>
<dbReference type="InterPro" id="IPR036390">
    <property type="entry name" value="WH_DNA-bd_sf"/>
</dbReference>
<dbReference type="Gene3D" id="1.10.10.10">
    <property type="entry name" value="Winged helix-like DNA-binding domain superfamily/Winged helix DNA-binding domain"/>
    <property type="match status" value="1"/>
</dbReference>
<dbReference type="InterPro" id="IPR026881">
    <property type="entry name" value="WYL_dom"/>
</dbReference>
<proteinExistence type="predicted"/>
<dbReference type="Pfam" id="PF13280">
    <property type="entry name" value="WYL"/>
    <property type="match status" value="1"/>
</dbReference>
<dbReference type="InterPro" id="IPR051534">
    <property type="entry name" value="CBASS_pafABC_assoc_protein"/>
</dbReference>
<protein>
    <submittedName>
        <fullName evidence="3">HTH domain protein</fullName>
    </submittedName>
</protein>
<dbReference type="InterPro" id="IPR013196">
    <property type="entry name" value="HTH_11"/>
</dbReference>
<evidence type="ECO:0000259" key="2">
    <source>
        <dbReference type="Pfam" id="PF13280"/>
    </source>
</evidence>
<keyword evidence="4" id="KW-1185">Reference proteome</keyword>
<gene>
    <name evidence="3" type="ORF">UC8_43810</name>
</gene>
<dbReference type="KEGG" id="rul:UC8_43810"/>
<evidence type="ECO:0000313" key="4">
    <source>
        <dbReference type="Proteomes" id="UP000325286"/>
    </source>
</evidence>
<dbReference type="Proteomes" id="UP000325286">
    <property type="component" value="Chromosome"/>
</dbReference>
<dbReference type="EMBL" id="CP042914">
    <property type="protein sequence ID" value="QEG42347.1"/>
    <property type="molecule type" value="Genomic_DNA"/>
</dbReference>
<dbReference type="PANTHER" id="PTHR34580">
    <property type="match status" value="1"/>
</dbReference>
<dbReference type="InterPro" id="IPR036388">
    <property type="entry name" value="WH-like_DNA-bd_sf"/>
</dbReference>
<reference evidence="3 4" key="1">
    <citation type="submission" date="2019-08" db="EMBL/GenBank/DDBJ databases">
        <title>Deep-cultivation of Planctomycetes and their phenomic and genomic characterization uncovers novel biology.</title>
        <authorList>
            <person name="Wiegand S."/>
            <person name="Jogler M."/>
            <person name="Boedeker C."/>
            <person name="Pinto D."/>
            <person name="Vollmers J."/>
            <person name="Rivas-Marin E."/>
            <person name="Kohn T."/>
            <person name="Peeters S.H."/>
            <person name="Heuer A."/>
            <person name="Rast P."/>
            <person name="Oberbeckmann S."/>
            <person name="Bunk B."/>
            <person name="Jeske O."/>
            <person name="Meyerdierks A."/>
            <person name="Storesund J.E."/>
            <person name="Kallscheuer N."/>
            <person name="Luecker S."/>
            <person name="Lage O.M."/>
            <person name="Pohl T."/>
            <person name="Merkel B.J."/>
            <person name="Hornburger P."/>
            <person name="Mueller R.-W."/>
            <person name="Bruemmer F."/>
            <person name="Labrenz M."/>
            <person name="Spormann A.M."/>
            <person name="Op den Camp H."/>
            <person name="Overmann J."/>
            <person name="Amann R."/>
            <person name="Jetten M.S.M."/>
            <person name="Mascher T."/>
            <person name="Medema M.H."/>
            <person name="Devos D.P."/>
            <person name="Kaster A.-K."/>
            <person name="Ovreas L."/>
            <person name="Rohde M."/>
            <person name="Galperin M.Y."/>
            <person name="Jogler C."/>
        </authorList>
    </citation>
    <scope>NUCLEOTIDE SEQUENCE [LARGE SCALE GENOMIC DNA]</scope>
    <source>
        <strain evidence="3 4">UC8</strain>
    </source>
</reference>
<dbReference type="AlphaFoldDB" id="A0A5B9QTG7"/>
<feature type="domain" description="WYL" evidence="2">
    <location>
        <begin position="207"/>
        <end position="262"/>
    </location>
</feature>
<dbReference type="OrthoDB" id="9767131at2"/>
<name>A0A5B9QTG7_9BACT</name>
<dbReference type="Pfam" id="PF08279">
    <property type="entry name" value="HTH_11"/>
    <property type="match status" value="1"/>
</dbReference>
<sequence>MRRAGAGASSSRLFLLRSSDPHPTTSLDQVEFTLHSPGACSTPPRPQVIFPAVTPGSPTMPTRLERILRILLLLQTRVPYNAFQLAEEMSVHRRTIFRDIAALRGLGIPIDFDVDTACYCLASRSALHLDRVSVEELSNLLITACLATEQHSDRAEATRRVALKLAVQLPEPLRQEIAKLAMRPGLNGQDSVSHDAGGNGQGPALPALPAITRAIETGQRIDVRVQELSGEYHSRQVSPARLTYCQRGWILQGTDEEGATVRYQVEGFPLVKPIHEY</sequence>
<accession>A0A5B9QTG7</accession>
<dbReference type="SUPFAM" id="SSF46785">
    <property type="entry name" value="Winged helix' DNA-binding domain"/>
    <property type="match status" value="1"/>
</dbReference>
<organism evidence="3 4">
    <name type="scientific">Roseimaritima ulvae</name>
    <dbReference type="NCBI Taxonomy" id="980254"/>
    <lineage>
        <taxon>Bacteria</taxon>
        <taxon>Pseudomonadati</taxon>
        <taxon>Planctomycetota</taxon>
        <taxon>Planctomycetia</taxon>
        <taxon>Pirellulales</taxon>
        <taxon>Pirellulaceae</taxon>
        <taxon>Roseimaritima</taxon>
    </lineage>
</organism>